<dbReference type="EMBL" id="KV441550">
    <property type="protein sequence ID" value="OAG07898.1"/>
    <property type="molecule type" value="Genomic_DNA"/>
</dbReference>
<dbReference type="STRING" id="1460663.A0A177CM07"/>
<evidence type="ECO:0000313" key="1">
    <source>
        <dbReference type="EMBL" id="OAG07898.1"/>
    </source>
</evidence>
<name>A0A177CM07_9PLEO</name>
<dbReference type="OrthoDB" id="6058203at2759"/>
<dbReference type="InParanoid" id="A0A177CM07"/>
<dbReference type="AlphaFoldDB" id="A0A177CM07"/>
<dbReference type="RefSeq" id="XP_018038263.1">
    <property type="nucleotide sequence ID" value="XM_018177866.1"/>
</dbReference>
<keyword evidence="2" id="KW-1185">Reference proteome</keyword>
<dbReference type="GeneID" id="28761352"/>
<protein>
    <submittedName>
        <fullName evidence="1">Uncharacterized protein</fullName>
    </submittedName>
</protein>
<accession>A0A177CM07</accession>
<organism evidence="1 2">
    <name type="scientific">Paraphaeosphaeria sporulosa</name>
    <dbReference type="NCBI Taxonomy" id="1460663"/>
    <lineage>
        <taxon>Eukaryota</taxon>
        <taxon>Fungi</taxon>
        <taxon>Dikarya</taxon>
        <taxon>Ascomycota</taxon>
        <taxon>Pezizomycotina</taxon>
        <taxon>Dothideomycetes</taxon>
        <taxon>Pleosporomycetidae</taxon>
        <taxon>Pleosporales</taxon>
        <taxon>Massarineae</taxon>
        <taxon>Didymosphaeriaceae</taxon>
        <taxon>Paraphaeosphaeria</taxon>
    </lineage>
</organism>
<proteinExistence type="predicted"/>
<evidence type="ECO:0000313" key="2">
    <source>
        <dbReference type="Proteomes" id="UP000077069"/>
    </source>
</evidence>
<dbReference type="Proteomes" id="UP000077069">
    <property type="component" value="Unassembled WGS sequence"/>
</dbReference>
<gene>
    <name evidence="1" type="ORF">CC84DRAFT_1161943</name>
</gene>
<reference evidence="1 2" key="1">
    <citation type="submission" date="2016-05" db="EMBL/GenBank/DDBJ databases">
        <title>Comparative analysis of secretome profiles of manganese(II)-oxidizing ascomycete fungi.</title>
        <authorList>
            <consortium name="DOE Joint Genome Institute"/>
            <person name="Zeiner C.A."/>
            <person name="Purvine S.O."/>
            <person name="Zink E.M."/>
            <person name="Wu S."/>
            <person name="Pasa-Tolic L."/>
            <person name="Chaput D.L."/>
            <person name="Haridas S."/>
            <person name="Grigoriev I.V."/>
            <person name="Santelli C.M."/>
            <person name="Hansel C.M."/>
        </authorList>
    </citation>
    <scope>NUCLEOTIDE SEQUENCE [LARGE SCALE GENOMIC DNA]</scope>
    <source>
        <strain evidence="1 2">AP3s5-JAC2a</strain>
    </source>
</reference>
<sequence length="269" mass="29952">MNAATWAHTMFSKEQTSLPAGVAGVTTSRRGIYLTQRHLHRPWNPTLSQHEPCTNAVLKLFISRDKYHIAPGGPALQGAYVVRMLHTSVDACKPFDPLVTNTTSYHRYVARLADTPCFDNLPSIGLKVAVSPRAHRIALAAWRTLKIYALNPQVFLSQDQGLYGPEQSDDGNAFTYCDPCPTSAWRSGYYNNWTREEEHVLLEPVTMPSTGVVHALRWVSEDEVWAVTDEGVCRWNVGVWATGERTEDYLAHCSGDLGLKRVKKGSVGP</sequence>